<dbReference type="SUPFAM" id="SSF57850">
    <property type="entry name" value="RING/U-box"/>
    <property type="match status" value="1"/>
</dbReference>
<organism evidence="11 12">
    <name type="scientific">Stegodyphus mimosarum</name>
    <name type="common">African social velvet spider</name>
    <dbReference type="NCBI Taxonomy" id="407821"/>
    <lineage>
        <taxon>Eukaryota</taxon>
        <taxon>Metazoa</taxon>
        <taxon>Ecdysozoa</taxon>
        <taxon>Arthropoda</taxon>
        <taxon>Chelicerata</taxon>
        <taxon>Arachnida</taxon>
        <taxon>Araneae</taxon>
        <taxon>Araneomorphae</taxon>
        <taxon>Entelegynae</taxon>
        <taxon>Eresoidea</taxon>
        <taxon>Eresidae</taxon>
        <taxon>Stegodyphus</taxon>
    </lineage>
</organism>
<dbReference type="CDD" id="cd16454">
    <property type="entry name" value="RING-H2_PA-TM-RING"/>
    <property type="match status" value="1"/>
</dbReference>
<dbReference type="GO" id="GO:0006511">
    <property type="term" value="P:ubiquitin-dependent protein catabolic process"/>
    <property type="evidence" value="ECO:0007669"/>
    <property type="project" value="TreeGrafter"/>
</dbReference>
<dbReference type="Gene3D" id="3.30.40.10">
    <property type="entry name" value="Zinc/RING finger domain, C3HC4 (zinc finger)"/>
    <property type="match status" value="1"/>
</dbReference>
<keyword evidence="7" id="KW-0862">Zinc</keyword>
<feature type="non-terminal residue" evidence="11">
    <location>
        <position position="1"/>
    </location>
</feature>
<evidence type="ECO:0000313" key="11">
    <source>
        <dbReference type="EMBL" id="KFM72940.1"/>
    </source>
</evidence>
<evidence type="ECO:0000256" key="4">
    <source>
        <dbReference type="ARBA" id="ARBA00022723"/>
    </source>
</evidence>
<gene>
    <name evidence="11" type="ORF">X975_16697</name>
</gene>
<evidence type="ECO:0000256" key="1">
    <source>
        <dbReference type="ARBA" id="ARBA00000900"/>
    </source>
</evidence>
<evidence type="ECO:0000256" key="2">
    <source>
        <dbReference type="ARBA" id="ARBA00012483"/>
    </source>
</evidence>
<comment type="catalytic activity">
    <reaction evidence="1">
        <text>S-ubiquitinyl-[E2 ubiquitin-conjugating enzyme]-L-cysteine + [acceptor protein]-L-lysine = [E2 ubiquitin-conjugating enzyme]-L-cysteine + N(6)-ubiquitinyl-[acceptor protein]-L-lysine.</text>
        <dbReference type="EC" id="2.3.2.27"/>
    </reaction>
</comment>
<keyword evidence="3" id="KW-0808">Transferase</keyword>
<dbReference type="STRING" id="407821.A0A087U6F1"/>
<evidence type="ECO:0000256" key="3">
    <source>
        <dbReference type="ARBA" id="ARBA00022679"/>
    </source>
</evidence>
<evidence type="ECO:0000313" key="12">
    <source>
        <dbReference type="Proteomes" id="UP000054359"/>
    </source>
</evidence>
<dbReference type="Pfam" id="PF13639">
    <property type="entry name" value="zf-RING_2"/>
    <property type="match status" value="1"/>
</dbReference>
<reference evidence="11 12" key="1">
    <citation type="submission" date="2013-11" db="EMBL/GenBank/DDBJ databases">
        <title>Genome sequencing of Stegodyphus mimosarum.</title>
        <authorList>
            <person name="Bechsgaard J."/>
        </authorList>
    </citation>
    <scope>NUCLEOTIDE SEQUENCE [LARGE SCALE GENOMIC DNA]</scope>
</reference>
<dbReference type="EC" id="2.3.2.27" evidence="2"/>
<keyword evidence="12" id="KW-1185">Reference proteome</keyword>
<comment type="similarity">
    <text evidence="8">Belongs to the RNF181 family.</text>
</comment>
<evidence type="ECO:0000256" key="8">
    <source>
        <dbReference type="ARBA" id="ARBA00038197"/>
    </source>
</evidence>
<protein>
    <recommendedName>
        <fullName evidence="2">RING-type E3 ubiquitin transferase</fullName>
        <ecNumber evidence="2">2.3.2.27</ecNumber>
    </recommendedName>
</protein>
<dbReference type="GO" id="GO:0008270">
    <property type="term" value="F:zinc ion binding"/>
    <property type="evidence" value="ECO:0007669"/>
    <property type="project" value="UniProtKB-KW"/>
</dbReference>
<dbReference type="FunFam" id="3.30.40.10:FF:000127">
    <property type="entry name" value="E3 ubiquitin-protein ligase RNF181"/>
    <property type="match status" value="1"/>
</dbReference>
<evidence type="ECO:0000256" key="9">
    <source>
        <dbReference type="PROSITE-ProRule" id="PRU00175"/>
    </source>
</evidence>
<sequence>YLNNRVDKLTARKRIKSLQTIAVSKSHIRKRIQCAVCLEDFHLRQKVKSLPCKHFYHKRCITPWLEKNNTCPSCRKFVDVLPKRHLVRSF</sequence>
<feature type="non-terminal residue" evidence="11">
    <location>
        <position position="90"/>
    </location>
</feature>
<accession>A0A087U6F1</accession>
<dbReference type="GO" id="GO:0061630">
    <property type="term" value="F:ubiquitin protein ligase activity"/>
    <property type="evidence" value="ECO:0007669"/>
    <property type="project" value="UniProtKB-EC"/>
</dbReference>
<dbReference type="InterPro" id="IPR001841">
    <property type="entry name" value="Znf_RING"/>
</dbReference>
<feature type="domain" description="RING-type" evidence="10">
    <location>
        <begin position="34"/>
        <end position="75"/>
    </location>
</feature>
<dbReference type="AlphaFoldDB" id="A0A087U6F1"/>
<dbReference type="PANTHER" id="PTHR45931:SF3">
    <property type="entry name" value="RING ZINC FINGER-CONTAINING PROTEIN"/>
    <property type="match status" value="1"/>
</dbReference>
<keyword evidence="5 9" id="KW-0863">Zinc-finger</keyword>
<dbReference type="GO" id="GO:0005634">
    <property type="term" value="C:nucleus"/>
    <property type="evidence" value="ECO:0007669"/>
    <property type="project" value="TreeGrafter"/>
</dbReference>
<proteinExistence type="inferred from homology"/>
<keyword evidence="6" id="KW-0833">Ubl conjugation pathway</keyword>
<evidence type="ECO:0000256" key="5">
    <source>
        <dbReference type="ARBA" id="ARBA00022771"/>
    </source>
</evidence>
<keyword evidence="4" id="KW-0479">Metal-binding</keyword>
<dbReference type="OMA" id="HRCCIFR"/>
<evidence type="ECO:0000256" key="6">
    <source>
        <dbReference type="ARBA" id="ARBA00022786"/>
    </source>
</evidence>
<dbReference type="GO" id="GO:0016567">
    <property type="term" value="P:protein ubiquitination"/>
    <property type="evidence" value="ECO:0007669"/>
    <property type="project" value="UniProtKB-ARBA"/>
</dbReference>
<dbReference type="InterPro" id="IPR051834">
    <property type="entry name" value="RING_finger_E3_ligase"/>
</dbReference>
<name>A0A087U6F1_STEMI</name>
<dbReference type="InterPro" id="IPR013083">
    <property type="entry name" value="Znf_RING/FYVE/PHD"/>
</dbReference>
<dbReference type="EMBL" id="KK118424">
    <property type="protein sequence ID" value="KFM72940.1"/>
    <property type="molecule type" value="Genomic_DNA"/>
</dbReference>
<dbReference type="OrthoDB" id="6424737at2759"/>
<evidence type="ECO:0000256" key="7">
    <source>
        <dbReference type="ARBA" id="ARBA00022833"/>
    </source>
</evidence>
<dbReference type="Proteomes" id="UP000054359">
    <property type="component" value="Unassembled WGS sequence"/>
</dbReference>
<dbReference type="PROSITE" id="PS50089">
    <property type="entry name" value="ZF_RING_2"/>
    <property type="match status" value="1"/>
</dbReference>
<dbReference type="PANTHER" id="PTHR45931">
    <property type="entry name" value="SI:CH211-59O9.10"/>
    <property type="match status" value="1"/>
</dbReference>
<evidence type="ECO:0000259" key="10">
    <source>
        <dbReference type="PROSITE" id="PS50089"/>
    </source>
</evidence>
<dbReference type="SMART" id="SM00184">
    <property type="entry name" value="RING"/>
    <property type="match status" value="1"/>
</dbReference>